<feature type="compositionally biased region" description="Low complexity" evidence="1">
    <location>
        <begin position="95"/>
        <end position="106"/>
    </location>
</feature>
<gene>
    <name evidence="3" type="ORF">AMORRO_LOCUS12782</name>
</gene>
<feature type="region of interest" description="Disordered" evidence="1">
    <location>
        <begin position="48"/>
        <end position="121"/>
    </location>
</feature>
<dbReference type="Proteomes" id="UP000789342">
    <property type="component" value="Unassembled WGS sequence"/>
</dbReference>
<evidence type="ECO:0000256" key="1">
    <source>
        <dbReference type="SAM" id="MobiDB-lite"/>
    </source>
</evidence>
<dbReference type="InterPro" id="IPR032629">
    <property type="entry name" value="DCB_dom"/>
</dbReference>
<feature type="compositionally biased region" description="Basic and acidic residues" evidence="1">
    <location>
        <begin position="330"/>
        <end position="349"/>
    </location>
</feature>
<dbReference type="EMBL" id="CAJVPV010019813">
    <property type="protein sequence ID" value="CAG8712503.1"/>
    <property type="molecule type" value="Genomic_DNA"/>
</dbReference>
<feature type="non-terminal residue" evidence="3">
    <location>
        <position position="374"/>
    </location>
</feature>
<reference evidence="3" key="1">
    <citation type="submission" date="2021-06" db="EMBL/GenBank/DDBJ databases">
        <authorList>
            <person name="Kallberg Y."/>
            <person name="Tangrot J."/>
            <person name="Rosling A."/>
        </authorList>
    </citation>
    <scope>NUCLEOTIDE SEQUENCE</scope>
    <source>
        <strain evidence="3">CL551</strain>
    </source>
</reference>
<evidence type="ECO:0000313" key="4">
    <source>
        <dbReference type="Proteomes" id="UP000789342"/>
    </source>
</evidence>
<sequence>MSILKGALERLLAEAQSSKQKELEQVCSTALEQLQQEINYLLKRAAIKRGKQKANPEDSVNETPKIETSGTDTKDAKTGETSEIVTEKAEKNGKAGKSTPKTSAKTSPKKNFETSVNGRASTSSSLFARAGEELPKVLADNYWQPFRLACGNTMPVNIRVIALDCLQKVIAHGLLIGDNPISPPKIDQAKKRESKAKHINNGFSETNDFSLLDTSTSFDTTESSDATSPINNSPKFPNPFLLIDDVVHSICTGFVGPQTDQTVQLQILKVLLTLITTEQCPVHGISLLKIIQTCCNIYCFSKSQVNQATAKAELTQISNFIVARFEETSAKLSKSDSSKQQEITYKKSAPENNSTNEKSVQMEPQENGSSTRED</sequence>
<proteinExistence type="predicted"/>
<keyword evidence="4" id="KW-1185">Reference proteome</keyword>
<dbReference type="Pfam" id="PF16213">
    <property type="entry name" value="DCB"/>
    <property type="match status" value="1"/>
</dbReference>
<accession>A0A9N9N992</accession>
<feature type="region of interest" description="Disordered" evidence="1">
    <location>
        <begin position="330"/>
        <end position="374"/>
    </location>
</feature>
<dbReference type="AlphaFoldDB" id="A0A9N9N992"/>
<dbReference type="OrthoDB" id="2440218at2759"/>
<protein>
    <submittedName>
        <fullName evidence="3">10597_t:CDS:1</fullName>
    </submittedName>
</protein>
<evidence type="ECO:0000259" key="2">
    <source>
        <dbReference type="Pfam" id="PF16213"/>
    </source>
</evidence>
<evidence type="ECO:0000313" key="3">
    <source>
        <dbReference type="EMBL" id="CAG8712503.1"/>
    </source>
</evidence>
<feature type="domain" description="Mon2/Sec7/BIG1-like dimerisation and cyclophilin-binding" evidence="2">
    <location>
        <begin position="139"/>
        <end position="326"/>
    </location>
</feature>
<feature type="compositionally biased region" description="Polar residues" evidence="1">
    <location>
        <begin position="350"/>
        <end position="374"/>
    </location>
</feature>
<organism evidence="3 4">
    <name type="scientific">Acaulospora morrowiae</name>
    <dbReference type="NCBI Taxonomy" id="94023"/>
    <lineage>
        <taxon>Eukaryota</taxon>
        <taxon>Fungi</taxon>
        <taxon>Fungi incertae sedis</taxon>
        <taxon>Mucoromycota</taxon>
        <taxon>Glomeromycotina</taxon>
        <taxon>Glomeromycetes</taxon>
        <taxon>Diversisporales</taxon>
        <taxon>Acaulosporaceae</taxon>
        <taxon>Acaulospora</taxon>
    </lineage>
</organism>
<comment type="caution">
    <text evidence="3">The sequence shown here is derived from an EMBL/GenBank/DDBJ whole genome shotgun (WGS) entry which is preliminary data.</text>
</comment>
<feature type="compositionally biased region" description="Basic and acidic residues" evidence="1">
    <location>
        <begin position="72"/>
        <end position="93"/>
    </location>
</feature>
<name>A0A9N9N992_9GLOM</name>